<organism evidence="2 3">
    <name type="scientific">Henosepilachna vigintioctopunctata</name>
    <dbReference type="NCBI Taxonomy" id="420089"/>
    <lineage>
        <taxon>Eukaryota</taxon>
        <taxon>Metazoa</taxon>
        <taxon>Ecdysozoa</taxon>
        <taxon>Arthropoda</taxon>
        <taxon>Hexapoda</taxon>
        <taxon>Insecta</taxon>
        <taxon>Pterygota</taxon>
        <taxon>Neoptera</taxon>
        <taxon>Endopterygota</taxon>
        <taxon>Coleoptera</taxon>
        <taxon>Polyphaga</taxon>
        <taxon>Cucujiformia</taxon>
        <taxon>Coccinelloidea</taxon>
        <taxon>Coccinellidae</taxon>
        <taxon>Epilachninae</taxon>
        <taxon>Epilachnini</taxon>
        <taxon>Henosepilachna</taxon>
    </lineage>
</organism>
<dbReference type="EMBL" id="JARQZJ010000048">
    <property type="protein sequence ID" value="KAK9878440.1"/>
    <property type="molecule type" value="Genomic_DNA"/>
</dbReference>
<feature type="compositionally biased region" description="Polar residues" evidence="1">
    <location>
        <begin position="66"/>
        <end position="83"/>
    </location>
</feature>
<feature type="region of interest" description="Disordered" evidence="1">
    <location>
        <begin position="66"/>
        <end position="87"/>
    </location>
</feature>
<comment type="caution">
    <text evidence="2">The sequence shown here is derived from an EMBL/GenBank/DDBJ whole genome shotgun (WGS) entry which is preliminary data.</text>
</comment>
<evidence type="ECO:0000256" key="1">
    <source>
        <dbReference type="SAM" id="MobiDB-lite"/>
    </source>
</evidence>
<dbReference type="Proteomes" id="UP001431783">
    <property type="component" value="Unassembled WGS sequence"/>
</dbReference>
<proteinExistence type="predicted"/>
<dbReference type="AlphaFoldDB" id="A0AAW1U7A1"/>
<evidence type="ECO:0000313" key="3">
    <source>
        <dbReference type="Proteomes" id="UP001431783"/>
    </source>
</evidence>
<sequence length="176" mass="19238">MPNCVICTNSLNKKSPGLQCNKCHAFLHANGRCSDVTKNIISTITNMPGGRWECVDCRGNDRSGVASSSAIRTSPSPASSPNRGFSAAGDTGDGVIAVTDDIDVSRLMLSVKTEVAAMRNDIKELRNSVSFCSNKITDFEQKISKLHEVLKLANQIKMENELLKKKCQSCRLDWIM</sequence>
<name>A0AAW1U7A1_9CUCU</name>
<dbReference type="Gene3D" id="3.30.40.10">
    <property type="entry name" value="Zinc/RING finger domain, C3HC4 (zinc finger)"/>
    <property type="match status" value="1"/>
</dbReference>
<dbReference type="SUPFAM" id="SSF57903">
    <property type="entry name" value="FYVE/PHD zinc finger"/>
    <property type="match status" value="1"/>
</dbReference>
<dbReference type="InterPro" id="IPR013083">
    <property type="entry name" value="Znf_RING/FYVE/PHD"/>
</dbReference>
<gene>
    <name evidence="2" type="ORF">WA026_022080</name>
</gene>
<protein>
    <submittedName>
        <fullName evidence="2">Uncharacterized protein</fullName>
    </submittedName>
</protein>
<dbReference type="InterPro" id="IPR011011">
    <property type="entry name" value="Znf_FYVE_PHD"/>
</dbReference>
<evidence type="ECO:0000313" key="2">
    <source>
        <dbReference type="EMBL" id="KAK9878440.1"/>
    </source>
</evidence>
<reference evidence="2 3" key="1">
    <citation type="submission" date="2023-03" db="EMBL/GenBank/DDBJ databases">
        <title>Genome insight into feeding habits of ladybird beetles.</title>
        <authorList>
            <person name="Li H.-S."/>
            <person name="Huang Y.-H."/>
            <person name="Pang H."/>
        </authorList>
    </citation>
    <scope>NUCLEOTIDE SEQUENCE [LARGE SCALE GENOMIC DNA]</scope>
    <source>
        <strain evidence="2">SYSU_2023b</strain>
        <tissue evidence="2">Whole body</tissue>
    </source>
</reference>
<keyword evidence="3" id="KW-1185">Reference proteome</keyword>
<accession>A0AAW1U7A1</accession>